<accession>A0A6J7WVN6</accession>
<name>A0A6J7WVN6_9CAUD</name>
<protein>
    <submittedName>
        <fullName evidence="1">Uncharacterized protein</fullName>
    </submittedName>
</protein>
<gene>
    <name evidence="1" type="ORF">UFOVP231_86</name>
</gene>
<sequence>MCCAMGKLIALHVLRCVMLGKRVNLLKLKKSQPQKEGLSRSRLESFCVLSQALSSFAIVMIRFS</sequence>
<reference evidence="1" key="1">
    <citation type="submission" date="2020-05" db="EMBL/GenBank/DDBJ databases">
        <authorList>
            <person name="Chiriac C."/>
            <person name="Salcher M."/>
            <person name="Ghai R."/>
            <person name="Kavagutti S V."/>
        </authorList>
    </citation>
    <scope>NUCLEOTIDE SEQUENCE</scope>
</reference>
<evidence type="ECO:0000313" key="1">
    <source>
        <dbReference type="EMBL" id="CAB5220184.1"/>
    </source>
</evidence>
<organism evidence="1">
    <name type="scientific">uncultured Caudovirales phage</name>
    <dbReference type="NCBI Taxonomy" id="2100421"/>
    <lineage>
        <taxon>Viruses</taxon>
        <taxon>Duplodnaviria</taxon>
        <taxon>Heunggongvirae</taxon>
        <taxon>Uroviricota</taxon>
        <taxon>Caudoviricetes</taxon>
        <taxon>Peduoviridae</taxon>
        <taxon>Maltschvirus</taxon>
        <taxon>Maltschvirus maltsch</taxon>
    </lineage>
</organism>
<dbReference type="EMBL" id="LR798279">
    <property type="protein sequence ID" value="CAB5220184.1"/>
    <property type="molecule type" value="Genomic_DNA"/>
</dbReference>
<proteinExistence type="predicted"/>